<protein>
    <submittedName>
        <fullName evidence="1">Uncharacterized protein</fullName>
    </submittedName>
</protein>
<keyword evidence="2" id="KW-1185">Reference proteome</keyword>
<reference evidence="1 2" key="1">
    <citation type="submission" date="2014-04" db="EMBL/GenBank/DDBJ databases">
        <title>Evolutionary Origins and Diversification of the Mycorrhizal Mutualists.</title>
        <authorList>
            <consortium name="DOE Joint Genome Institute"/>
            <consortium name="Mycorrhizal Genomics Consortium"/>
            <person name="Kohler A."/>
            <person name="Kuo A."/>
            <person name="Nagy L.G."/>
            <person name="Floudas D."/>
            <person name="Copeland A."/>
            <person name="Barry K.W."/>
            <person name="Cichocki N."/>
            <person name="Veneault-Fourrey C."/>
            <person name="LaButti K."/>
            <person name="Lindquist E.A."/>
            <person name="Lipzen A."/>
            <person name="Lundell T."/>
            <person name="Morin E."/>
            <person name="Murat C."/>
            <person name="Riley R."/>
            <person name="Ohm R."/>
            <person name="Sun H."/>
            <person name="Tunlid A."/>
            <person name="Henrissat B."/>
            <person name="Grigoriev I.V."/>
            <person name="Hibbett D.S."/>
            <person name="Martin F."/>
        </authorList>
    </citation>
    <scope>NUCLEOTIDE SEQUENCE [LARGE SCALE GENOMIC DNA]</scope>
    <source>
        <strain evidence="1 2">FD-317 M1</strain>
    </source>
</reference>
<dbReference type="Proteomes" id="UP000053593">
    <property type="component" value="Unassembled WGS sequence"/>
</dbReference>
<evidence type="ECO:0000313" key="2">
    <source>
        <dbReference type="Proteomes" id="UP000053593"/>
    </source>
</evidence>
<proteinExistence type="predicted"/>
<name>A0A0D0CBW9_9AGAR</name>
<evidence type="ECO:0000313" key="1">
    <source>
        <dbReference type="EMBL" id="KIK55547.1"/>
    </source>
</evidence>
<dbReference type="HOGENOM" id="CLU_2306477_0_0_1"/>
<gene>
    <name evidence="1" type="ORF">GYMLUDRAFT_838254</name>
</gene>
<dbReference type="EMBL" id="KN834805">
    <property type="protein sequence ID" value="KIK55547.1"/>
    <property type="molecule type" value="Genomic_DNA"/>
</dbReference>
<dbReference type="AlphaFoldDB" id="A0A0D0CBW9"/>
<accession>A0A0D0CBW9</accession>
<sequence length="100" mass="11811">MKWGRQLHCNPQRNIPVRIRILYSLSPRVSTIKNSHTNSPFDSHALNNRFNCSYHDQDINPSPPPVERQCRVCIQPYLWSFNSLTFRQWLQGSNFLLQAE</sequence>
<organism evidence="1 2">
    <name type="scientific">Collybiopsis luxurians FD-317 M1</name>
    <dbReference type="NCBI Taxonomy" id="944289"/>
    <lineage>
        <taxon>Eukaryota</taxon>
        <taxon>Fungi</taxon>
        <taxon>Dikarya</taxon>
        <taxon>Basidiomycota</taxon>
        <taxon>Agaricomycotina</taxon>
        <taxon>Agaricomycetes</taxon>
        <taxon>Agaricomycetidae</taxon>
        <taxon>Agaricales</taxon>
        <taxon>Marasmiineae</taxon>
        <taxon>Omphalotaceae</taxon>
        <taxon>Collybiopsis</taxon>
        <taxon>Collybiopsis luxurians</taxon>
    </lineage>
</organism>